<proteinExistence type="inferred from homology"/>
<keyword evidence="8" id="KW-1185">Reference proteome</keyword>
<keyword evidence="3" id="KW-0731">Sigma factor</keyword>
<dbReference type="GO" id="GO:0016987">
    <property type="term" value="F:sigma factor activity"/>
    <property type="evidence" value="ECO:0007669"/>
    <property type="project" value="UniProtKB-KW"/>
</dbReference>
<keyword evidence="2" id="KW-0805">Transcription regulation</keyword>
<sequence>METTFDDDDDNNDGDAPNPVARLAAIAEAKTALAREESAAVRHARLHGLSWAEIGVVLGVSKQALHKRFGRAG</sequence>
<dbReference type="GO" id="GO:0003677">
    <property type="term" value="F:DNA binding"/>
    <property type="evidence" value="ECO:0007669"/>
    <property type="project" value="UniProtKB-KW"/>
</dbReference>
<dbReference type="Pfam" id="PF08281">
    <property type="entry name" value="Sigma70_r4_2"/>
    <property type="match status" value="1"/>
</dbReference>
<feature type="domain" description="RNA polymerase sigma factor 70 region 4 type 2" evidence="6">
    <location>
        <begin position="25"/>
        <end position="72"/>
    </location>
</feature>
<accession>A0A2A2WUA1</accession>
<dbReference type="RefSeq" id="WP_095716994.1">
    <property type="nucleotide sequence ID" value="NZ_NTGA01000003.1"/>
</dbReference>
<reference evidence="8" key="1">
    <citation type="submission" date="2017-09" db="EMBL/GenBank/DDBJ databases">
        <authorList>
            <person name="Zhang Y."/>
            <person name="Huang X."/>
            <person name="Liu J."/>
            <person name="Lu L."/>
            <person name="Peng K."/>
        </authorList>
    </citation>
    <scope>NUCLEOTIDE SEQUENCE [LARGE SCALE GENOMIC DNA]</scope>
    <source>
        <strain evidence="8">S-XJ-1</strain>
    </source>
</reference>
<keyword evidence="5" id="KW-0804">Transcription</keyword>
<dbReference type="OrthoDB" id="68373at2"/>
<keyword evidence="4" id="KW-0238">DNA-binding</keyword>
<evidence type="ECO:0000313" key="8">
    <source>
        <dbReference type="Proteomes" id="UP000218810"/>
    </source>
</evidence>
<evidence type="ECO:0000256" key="3">
    <source>
        <dbReference type="ARBA" id="ARBA00023082"/>
    </source>
</evidence>
<evidence type="ECO:0000256" key="4">
    <source>
        <dbReference type="ARBA" id="ARBA00023125"/>
    </source>
</evidence>
<evidence type="ECO:0000313" key="7">
    <source>
        <dbReference type="EMBL" id="PAY24751.1"/>
    </source>
</evidence>
<comment type="similarity">
    <text evidence="1">Belongs to the sigma-70 factor family. ECF subfamily.</text>
</comment>
<dbReference type="EMBL" id="NTGA01000003">
    <property type="protein sequence ID" value="PAY24751.1"/>
    <property type="molecule type" value="Genomic_DNA"/>
</dbReference>
<dbReference type="InterPro" id="IPR036388">
    <property type="entry name" value="WH-like_DNA-bd_sf"/>
</dbReference>
<protein>
    <recommendedName>
        <fullName evidence="6">RNA polymerase sigma factor 70 region 4 type 2 domain-containing protein</fullName>
    </recommendedName>
</protein>
<dbReference type="Proteomes" id="UP000218810">
    <property type="component" value="Unassembled WGS sequence"/>
</dbReference>
<dbReference type="SUPFAM" id="SSF88659">
    <property type="entry name" value="Sigma3 and sigma4 domains of RNA polymerase sigma factors"/>
    <property type="match status" value="1"/>
</dbReference>
<evidence type="ECO:0000259" key="6">
    <source>
        <dbReference type="Pfam" id="PF08281"/>
    </source>
</evidence>
<name>A0A2A2WUA1_9ACTN</name>
<evidence type="ECO:0000256" key="5">
    <source>
        <dbReference type="ARBA" id="ARBA00023163"/>
    </source>
</evidence>
<dbReference type="InterPro" id="IPR013324">
    <property type="entry name" value="RNA_pol_sigma_r3/r4-like"/>
</dbReference>
<dbReference type="AlphaFoldDB" id="A0A2A2WUA1"/>
<dbReference type="GO" id="GO:0006352">
    <property type="term" value="P:DNA-templated transcription initiation"/>
    <property type="evidence" value="ECO:0007669"/>
    <property type="project" value="InterPro"/>
</dbReference>
<dbReference type="InterPro" id="IPR013249">
    <property type="entry name" value="RNA_pol_sigma70_r4_t2"/>
</dbReference>
<organism evidence="7 8">
    <name type="scientific">Dietzia natronolimnaea</name>
    <dbReference type="NCBI Taxonomy" id="161920"/>
    <lineage>
        <taxon>Bacteria</taxon>
        <taxon>Bacillati</taxon>
        <taxon>Actinomycetota</taxon>
        <taxon>Actinomycetes</taxon>
        <taxon>Mycobacteriales</taxon>
        <taxon>Dietziaceae</taxon>
        <taxon>Dietzia</taxon>
    </lineage>
</organism>
<gene>
    <name evidence="7" type="ORF">CEY15_01570</name>
</gene>
<evidence type="ECO:0000256" key="1">
    <source>
        <dbReference type="ARBA" id="ARBA00010641"/>
    </source>
</evidence>
<dbReference type="Gene3D" id="1.10.10.10">
    <property type="entry name" value="Winged helix-like DNA-binding domain superfamily/Winged helix DNA-binding domain"/>
    <property type="match status" value="1"/>
</dbReference>
<comment type="caution">
    <text evidence="7">The sequence shown here is derived from an EMBL/GenBank/DDBJ whole genome shotgun (WGS) entry which is preliminary data.</text>
</comment>
<evidence type="ECO:0000256" key="2">
    <source>
        <dbReference type="ARBA" id="ARBA00023015"/>
    </source>
</evidence>